<keyword evidence="3" id="KW-0964">Secreted</keyword>
<organism evidence="6 7">
    <name type="scientific">Caenorhabditis briggsae</name>
    <dbReference type="NCBI Taxonomy" id="6238"/>
    <lineage>
        <taxon>Eukaryota</taxon>
        <taxon>Metazoa</taxon>
        <taxon>Ecdysozoa</taxon>
        <taxon>Nematoda</taxon>
        <taxon>Chromadorea</taxon>
        <taxon>Rhabditida</taxon>
        <taxon>Rhabditina</taxon>
        <taxon>Rhabditomorpha</taxon>
        <taxon>Rhabditoidea</taxon>
        <taxon>Rhabditidae</taxon>
        <taxon>Peloderinae</taxon>
        <taxon>Caenorhabditis</taxon>
    </lineage>
</organism>
<keyword evidence="5" id="KW-1133">Transmembrane helix</keyword>
<keyword evidence="5" id="KW-0812">Transmembrane</keyword>
<keyword evidence="5" id="KW-0472">Membrane</keyword>
<dbReference type="InterPro" id="IPR038479">
    <property type="entry name" value="Transthyretin-like_sf"/>
</dbReference>
<dbReference type="GO" id="GO:0005576">
    <property type="term" value="C:extracellular region"/>
    <property type="evidence" value="ECO:0007669"/>
    <property type="project" value="UniProtKB-SubCell"/>
</dbReference>
<comment type="similarity">
    <text evidence="2">Belongs to the nematode transthyretin-like family.</text>
</comment>
<evidence type="ECO:0000313" key="6">
    <source>
        <dbReference type="EMBL" id="ULT86454.1"/>
    </source>
</evidence>
<dbReference type="Gene3D" id="2.60.40.3330">
    <property type="match status" value="1"/>
</dbReference>
<evidence type="ECO:0000256" key="1">
    <source>
        <dbReference type="ARBA" id="ARBA00004613"/>
    </source>
</evidence>
<feature type="transmembrane region" description="Helical" evidence="5">
    <location>
        <begin position="280"/>
        <end position="300"/>
    </location>
</feature>
<dbReference type="InterPro" id="IPR019422">
    <property type="entry name" value="7TM_GPCR_serpentine_rcpt_Srh"/>
</dbReference>
<feature type="transmembrane region" description="Helical" evidence="5">
    <location>
        <begin position="85"/>
        <end position="103"/>
    </location>
</feature>
<keyword evidence="4" id="KW-0732">Signal</keyword>
<gene>
    <name evidence="6" type="ORF">L3Y34_006271</name>
</gene>
<evidence type="ECO:0000256" key="4">
    <source>
        <dbReference type="ARBA" id="ARBA00022729"/>
    </source>
</evidence>
<protein>
    <submittedName>
        <fullName evidence="6">Uncharacterized protein</fullName>
    </submittedName>
</protein>
<comment type="subcellular location">
    <subcellularLocation>
        <location evidence="1">Secreted</location>
    </subcellularLocation>
</comment>
<dbReference type="EMBL" id="CP090895">
    <property type="protein sequence ID" value="ULT86454.1"/>
    <property type="molecule type" value="Genomic_DNA"/>
</dbReference>
<dbReference type="AlphaFoldDB" id="A0AAE9A3V9"/>
<sequence>MLQVPDQDQARQMVFSVLPCIPDFLYSTEIIVPSLNNDIIVFTAFLFILVVFGQLLTFTIVIIVQLSSNFGANLLSESTRRLQKNLLKALIWQTGIPLIYLVLPASLSMLTIPLGIYSRPFNNIIVAVTSLHGLVSTLSMILIHKPYRSTVAKCWKKKGTGENSRLVNNFPLFSTNTAFSHQPTTSSFDIIRIALTLKNSGSRGIMLNQLLLITLLAPIVTFAAEGSVYAAGQLLCDETPYAYQPVRIYEKNYVLADELWMETLTDKNGNFSMKVSGTDLISLTPYVYIPIFCKTVLSLGRRCSRSAMQLNIPSEYVSETHFADKMFDIGVVDLDDNYYTERSGLGWITLGMFTPTVECRDY</sequence>
<dbReference type="GO" id="GO:0009986">
    <property type="term" value="C:cell surface"/>
    <property type="evidence" value="ECO:0007669"/>
    <property type="project" value="InterPro"/>
</dbReference>
<dbReference type="Proteomes" id="UP000827892">
    <property type="component" value="Chromosome V"/>
</dbReference>
<dbReference type="PANTHER" id="PTHR21700:SF43">
    <property type="entry name" value="TRANSTHYRETIN-RELATED FAMILY DOMAIN-RELATED"/>
    <property type="match status" value="1"/>
</dbReference>
<evidence type="ECO:0000256" key="3">
    <source>
        <dbReference type="ARBA" id="ARBA00022525"/>
    </source>
</evidence>
<accession>A0AAE9A3V9</accession>
<reference evidence="6 7" key="1">
    <citation type="submission" date="2022-02" db="EMBL/GenBank/DDBJ databases">
        <title>Chromosome-level reference genomes for two strains of Caenorhabditis briggsae: an improved platform for comparative genomics.</title>
        <authorList>
            <person name="Stevens L."/>
            <person name="Andersen E.C."/>
        </authorList>
    </citation>
    <scope>NUCLEOTIDE SEQUENCE [LARGE SCALE GENOMIC DNA]</scope>
    <source>
        <strain evidence="6">QX1410_ONT</strain>
        <tissue evidence="6">Whole-organism</tissue>
    </source>
</reference>
<name>A0AAE9A3V9_CAEBR</name>
<dbReference type="PANTHER" id="PTHR21700">
    <property type="entry name" value="TRANSTHYRETIN-LIKE FAMILY PROTEIN-RELATED"/>
    <property type="match status" value="1"/>
</dbReference>
<dbReference type="SUPFAM" id="SSF81321">
    <property type="entry name" value="Family A G protein-coupled receptor-like"/>
    <property type="match status" value="1"/>
</dbReference>
<evidence type="ECO:0000256" key="2">
    <source>
        <dbReference type="ARBA" id="ARBA00010112"/>
    </source>
</evidence>
<feature type="transmembrane region" description="Helical" evidence="5">
    <location>
        <begin position="205"/>
        <end position="224"/>
    </location>
</feature>
<evidence type="ECO:0000313" key="7">
    <source>
        <dbReference type="Proteomes" id="UP000827892"/>
    </source>
</evidence>
<dbReference type="Pfam" id="PF10318">
    <property type="entry name" value="7TM_GPCR_Srh"/>
    <property type="match status" value="1"/>
</dbReference>
<feature type="transmembrane region" description="Helical" evidence="5">
    <location>
        <begin position="39"/>
        <end position="64"/>
    </location>
</feature>
<dbReference type="InterPro" id="IPR001534">
    <property type="entry name" value="Transthyretin-like"/>
</dbReference>
<proteinExistence type="inferred from homology"/>
<evidence type="ECO:0000256" key="5">
    <source>
        <dbReference type="SAM" id="Phobius"/>
    </source>
</evidence>
<dbReference type="Pfam" id="PF01060">
    <property type="entry name" value="TTR-52"/>
    <property type="match status" value="1"/>
</dbReference>
<feature type="transmembrane region" description="Helical" evidence="5">
    <location>
        <begin position="123"/>
        <end position="143"/>
    </location>
</feature>